<sequence length="37" mass="4330">MDIIRGIITIVALMFFIPISRYVIEKLIEIIKNINLL</sequence>
<evidence type="ECO:0000313" key="3">
    <source>
        <dbReference type="Proteomes" id="UP000006160"/>
    </source>
</evidence>
<dbReference type="Proteomes" id="UP000006160">
    <property type="component" value="Unassembled WGS sequence"/>
</dbReference>
<gene>
    <name evidence="2" type="ORF">CLG_B0375</name>
</gene>
<evidence type="ECO:0000256" key="1">
    <source>
        <dbReference type="SAM" id="Phobius"/>
    </source>
</evidence>
<accession>A0A9P2G966</accession>
<dbReference type="EMBL" id="ACSJ01000001">
    <property type="protein sequence ID" value="EES92253.1"/>
    <property type="molecule type" value="Genomic_DNA"/>
</dbReference>
<keyword evidence="1" id="KW-0472">Membrane</keyword>
<evidence type="ECO:0000313" key="2">
    <source>
        <dbReference type="EMBL" id="EES92253.1"/>
    </source>
</evidence>
<keyword evidence="1" id="KW-1133">Transmembrane helix</keyword>
<feature type="transmembrane region" description="Helical" evidence="1">
    <location>
        <begin position="6"/>
        <end position="24"/>
    </location>
</feature>
<proteinExistence type="predicted"/>
<keyword evidence="1" id="KW-0812">Transmembrane</keyword>
<comment type="caution">
    <text evidence="2">The sequence shown here is derived from an EMBL/GenBank/DDBJ whole genome shotgun (WGS) entry which is preliminary data.</text>
</comment>
<name>A0A9P2G966_CLOBO</name>
<dbReference type="AlphaFoldDB" id="A0A9P2G966"/>
<organism evidence="2 3">
    <name type="scientific">Clostridium botulinum D str. 1873</name>
    <dbReference type="NCBI Taxonomy" id="592027"/>
    <lineage>
        <taxon>Bacteria</taxon>
        <taxon>Bacillati</taxon>
        <taxon>Bacillota</taxon>
        <taxon>Clostridia</taxon>
        <taxon>Eubacteriales</taxon>
        <taxon>Clostridiaceae</taxon>
        <taxon>Clostridium</taxon>
    </lineage>
</organism>
<protein>
    <submittedName>
        <fullName evidence="2">Uncharacterized protein</fullName>
    </submittedName>
</protein>
<reference evidence="2 3" key="1">
    <citation type="submission" date="2009-10" db="EMBL/GenBank/DDBJ databases">
        <authorList>
            <person name="Shrivastava S."/>
            <person name="Brinkac L.B."/>
            <person name="Brown J.L."/>
            <person name="Bruce D.B."/>
            <person name="Detter C."/>
            <person name="Green L.D."/>
            <person name="Munk C.A."/>
            <person name="Rogers Y.C."/>
            <person name="Tapia R."/>
            <person name="Saunders E.S."/>
            <person name="Sims D.R."/>
            <person name="Smith L.A."/>
            <person name="Smith T.J."/>
            <person name="Sutton G."/>
            <person name="Brettin T."/>
        </authorList>
    </citation>
    <scope>NUCLEOTIDE SEQUENCE [LARGE SCALE GENOMIC DNA]</scope>
    <source>
        <strain evidence="3">D str. 1873</strain>
    </source>
</reference>